<dbReference type="AlphaFoldDB" id="A0A6G0SXQ1"/>
<dbReference type="Pfam" id="PF05380">
    <property type="entry name" value="Peptidase_A17"/>
    <property type="match status" value="1"/>
</dbReference>
<dbReference type="Gene3D" id="4.10.60.10">
    <property type="entry name" value="Zinc finger, CCHC-type"/>
    <property type="match status" value="1"/>
</dbReference>
<reference evidence="2 3" key="1">
    <citation type="submission" date="2019-08" db="EMBL/GenBank/DDBJ databases">
        <title>The genome of the soybean aphid Biotype 1, its phylome, world population structure and adaptation to the North American continent.</title>
        <authorList>
            <person name="Giordano R."/>
            <person name="Donthu R.K."/>
            <person name="Hernandez A.G."/>
            <person name="Wright C.L."/>
            <person name="Zimin A.V."/>
        </authorList>
    </citation>
    <scope>NUCLEOTIDE SEQUENCE [LARGE SCALE GENOMIC DNA]</scope>
    <source>
        <tissue evidence="2">Whole aphids</tissue>
    </source>
</reference>
<evidence type="ECO:0000313" key="3">
    <source>
        <dbReference type="Proteomes" id="UP000475862"/>
    </source>
</evidence>
<proteinExistence type="predicted"/>
<feature type="compositionally biased region" description="Low complexity" evidence="1">
    <location>
        <begin position="424"/>
        <end position="447"/>
    </location>
</feature>
<dbReference type="InterPro" id="IPR005312">
    <property type="entry name" value="DUF1759"/>
</dbReference>
<dbReference type="PANTHER" id="PTHR47331">
    <property type="entry name" value="PHD-TYPE DOMAIN-CONTAINING PROTEIN"/>
    <property type="match status" value="1"/>
</dbReference>
<gene>
    <name evidence="2" type="ORF">AGLY_017162</name>
</gene>
<feature type="region of interest" description="Disordered" evidence="1">
    <location>
        <begin position="416"/>
        <end position="447"/>
    </location>
</feature>
<evidence type="ECO:0000313" key="2">
    <source>
        <dbReference type="EMBL" id="KAE9522437.1"/>
    </source>
</evidence>
<dbReference type="OrthoDB" id="6604366at2759"/>
<dbReference type="PROSITE" id="PS00141">
    <property type="entry name" value="ASP_PROTEASE"/>
    <property type="match status" value="1"/>
</dbReference>
<feature type="non-terminal residue" evidence="2">
    <location>
        <position position="1155"/>
    </location>
</feature>
<evidence type="ECO:0000256" key="1">
    <source>
        <dbReference type="SAM" id="MobiDB-lite"/>
    </source>
</evidence>
<organism evidence="2 3">
    <name type="scientific">Aphis glycines</name>
    <name type="common">Soybean aphid</name>
    <dbReference type="NCBI Taxonomy" id="307491"/>
    <lineage>
        <taxon>Eukaryota</taxon>
        <taxon>Metazoa</taxon>
        <taxon>Ecdysozoa</taxon>
        <taxon>Arthropoda</taxon>
        <taxon>Hexapoda</taxon>
        <taxon>Insecta</taxon>
        <taxon>Pterygota</taxon>
        <taxon>Neoptera</taxon>
        <taxon>Paraneoptera</taxon>
        <taxon>Hemiptera</taxon>
        <taxon>Sternorrhyncha</taxon>
        <taxon>Aphidomorpha</taxon>
        <taxon>Aphidoidea</taxon>
        <taxon>Aphididae</taxon>
        <taxon>Aphidini</taxon>
        <taxon>Aphis</taxon>
        <taxon>Aphis</taxon>
    </lineage>
</organism>
<dbReference type="InterPro" id="IPR008042">
    <property type="entry name" value="Retrotrans_Pao"/>
</dbReference>
<comment type="caution">
    <text evidence="2">The sequence shown here is derived from an EMBL/GenBank/DDBJ whole genome shotgun (WGS) entry which is preliminary data.</text>
</comment>
<dbReference type="GO" id="GO:0004190">
    <property type="term" value="F:aspartic-type endopeptidase activity"/>
    <property type="evidence" value="ECO:0007669"/>
    <property type="project" value="InterPro"/>
</dbReference>
<keyword evidence="3" id="KW-1185">Reference proteome</keyword>
<dbReference type="InterPro" id="IPR001969">
    <property type="entry name" value="Aspartic_peptidase_AS"/>
</dbReference>
<dbReference type="GO" id="GO:0006508">
    <property type="term" value="P:proteolysis"/>
    <property type="evidence" value="ECO:0007669"/>
    <property type="project" value="InterPro"/>
</dbReference>
<sequence>MPPKKEETPENALARARVKRDNVLNSIKSIHATALAARADADRVPSLIIHADDLNEYVEQFQRQQDVIINALIDLNRVAEFDQDDRPMIASLESMRLEIKTVVASVVPVSASEIKSSSSSSIASAPQQFVPLPKIQLPSFNGSLLEWRSFRDIYVSLVHDNTGIGDAERFHYLLSCLSGDALAVVKAIPLSANNYALAWEALSVRFDNKRLLASAHLDKLFAFKPITHQSLPALTSFINTFKENVAIIKALGVNDLSSFLLFHMGSRVLDPTTIQLFESNASNSTIPTFDELLNFVQQRCRILENVKNSTKQDITVKPHDKSKAQSHKTFVPKKSVFAATSSTSTKSKSRGCLSCDKTDHNIYQCPKFNEMSVDKRRNVVLSRKLCFACMSPSHMLDTCSSKGGCRSCSSKRHHTLLHREQNRTSTTDNTTPNITSISQPTTSSGGSSSLVGAACTNSTVVLGTAIVHIIDAWKRVQCVRVLLDSGSQISAVTSDCAARLGFSKRRYKSDIVGLAQNPVSHVQGVTSCQFSSRFKSDYLFPSVELVILKQITAAMPSTRLPIAVRQQYQHLRLADDNFDIPSRIDVLFGADILPSLIRPHAGVEQHPGLPSALDTQLGWIIFGSFSTPSKSPPVTLTTAIAPPSIGDLLQKFWLVEEPAALTSPTTEDQWCEEYFTKSTSRDSTGRFCVALPFRHLFANTAQQQDTPRHEDRAFQHIFWRDSPTDDLVEFQLCTVTYGLNCAPYLAIRCLHELDRQDGHRFPLAKDVLTRAAYVDDIVIGAEAEALLLRRKEDIVGLLRSGACMLSKWTSNSTIVLESVSTDDRVLSISFDPREEHSIKVLGLHWDPNTDKFAYHTSLNHMSSTKRQVLSVIARLFDPIGALGPMLLWAKYFMQRLWCDKLGWDDPMSPELQSMWQQFCTELPLVFDLNLPRHIDVVCHQDVQLLGFADASIKGYAAVVYLRFINAAGDISVKFITCKTKVAPLKSAAANESLSIPRLELCGALLLAQTLHHVQCVLSTEVSISRLRAWSDSSVVLSWLTVDPKQFKIFVTNRVAKIHQLLPGCVWNYVSTHDNPADPASRGLMPKLMLSSSIYWNGPEFLRLPEDQWPQSKFIPLAPEQLPEIRPNVTMTLAVNVYPSSLEFIDRFSSLARMLQ</sequence>
<protein>
    <submittedName>
        <fullName evidence="2">Uncharacterized protein</fullName>
    </submittedName>
</protein>
<dbReference type="EMBL" id="VYZN01001196">
    <property type="protein sequence ID" value="KAE9522437.1"/>
    <property type="molecule type" value="Genomic_DNA"/>
</dbReference>
<dbReference type="Pfam" id="PF03564">
    <property type="entry name" value="DUF1759"/>
    <property type="match status" value="1"/>
</dbReference>
<name>A0A6G0SXQ1_APHGL</name>
<dbReference type="PANTHER" id="PTHR47331:SF4">
    <property type="entry name" value="PEPTIDASE S1 DOMAIN-CONTAINING PROTEIN"/>
    <property type="match status" value="1"/>
</dbReference>
<dbReference type="Proteomes" id="UP000475862">
    <property type="component" value="Unassembled WGS sequence"/>
</dbReference>
<accession>A0A6G0SXQ1</accession>